<keyword evidence="6" id="KW-0804">Transcription</keyword>
<evidence type="ECO:0000256" key="5">
    <source>
        <dbReference type="ARBA" id="ARBA00023159"/>
    </source>
</evidence>
<dbReference type="GO" id="GO:0003677">
    <property type="term" value="F:DNA binding"/>
    <property type="evidence" value="ECO:0007669"/>
    <property type="project" value="UniProtKB-KW"/>
</dbReference>
<name>A0A2K1LB51_PHYPA</name>
<reference evidence="11 13" key="1">
    <citation type="journal article" date="2008" name="Science">
        <title>The Physcomitrella genome reveals evolutionary insights into the conquest of land by plants.</title>
        <authorList>
            <person name="Rensing S."/>
            <person name="Lang D."/>
            <person name="Zimmer A."/>
            <person name="Terry A."/>
            <person name="Salamov A."/>
            <person name="Shapiro H."/>
            <person name="Nishiyama T."/>
            <person name="Perroud P.-F."/>
            <person name="Lindquist E."/>
            <person name="Kamisugi Y."/>
            <person name="Tanahashi T."/>
            <person name="Sakakibara K."/>
            <person name="Fujita T."/>
            <person name="Oishi K."/>
            <person name="Shin-I T."/>
            <person name="Kuroki Y."/>
            <person name="Toyoda A."/>
            <person name="Suzuki Y."/>
            <person name="Hashimoto A."/>
            <person name="Yamaguchi K."/>
            <person name="Sugano A."/>
            <person name="Kohara Y."/>
            <person name="Fujiyama A."/>
            <person name="Anterola A."/>
            <person name="Aoki S."/>
            <person name="Ashton N."/>
            <person name="Barbazuk W.B."/>
            <person name="Barker E."/>
            <person name="Bennetzen J."/>
            <person name="Bezanilla M."/>
            <person name="Blankenship R."/>
            <person name="Cho S.H."/>
            <person name="Dutcher S."/>
            <person name="Estelle M."/>
            <person name="Fawcett J.A."/>
            <person name="Gundlach H."/>
            <person name="Hanada K."/>
            <person name="Heyl A."/>
            <person name="Hicks K.A."/>
            <person name="Hugh J."/>
            <person name="Lohr M."/>
            <person name="Mayer K."/>
            <person name="Melkozernov A."/>
            <person name="Murata T."/>
            <person name="Nelson D."/>
            <person name="Pils B."/>
            <person name="Prigge M."/>
            <person name="Reiss B."/>
            <person name="Renner T."/>
            <person name="Rombauts S."/>
            <person name="Rushton P."/>
            <person name="Sanderfoot A."/>
            <person name="Schween G."/>
            <person name="Shiu S.-H."/>
            <person name="Stueber K."/>
            <person name="Theodoulou F.L."/>
            <person name="Tu H."/>
            <person name="Van de Peer Y."/>
            <person name="Verrier P.J."/>
            <person name="Waters E."/>
            <person name="Wood A."/>
            <person name="Yang L."/>
            <person name="Cove D."/>
            <person name="Cuming A."/>
            <person name="Hasebe M."/>
            <person name="Lucas S."/>
            <person name="Mishler D.B."/>
            <person name="Reski R."/>
            <person name="Grigoriev I."/>
            <person name="Quatrano R.S."/>
            <person name="Boore J.L."/>
        </authorList>
    </citation>
    <scope>NUCLEOTIDE SEQUENCE [LARGE SCALE GENOMIC DNA]</scope>
    <source>
        <strain evidence="12 13">cv. Gransden 2004</strain>
    </source>
</reference>
<evidence type="ECO:0000256" key="8">
    <source>
        <dbReference type="ARBA" id="ARBA00024343"/>
    </source>
</evidence>
<evidence type="ECO:0000313" key="12">
    <source>
        <dbReference type="EnsemblPlants" id="PAC:32968518.CDS.1"/>
    </source>
</evidence>
<dbReference type="Gramene" id="Pp3c1_36120V3.1">
    <property type="protein sequence ID" value="PAC:32968518.CDS.1"/>
    <property type="gene ID" value="Pp3c1_36120"/>
</dbReference>
<keyword evidence="4" id="KW-0238">DNA-binding</keyword>
<organism evidence="11">
    <name type="scientific">Physcomitrium patens</name>
    <name type="common">Spreading-leaved earth moss</name>
    <name type="synonym">Physcomitrella patens</name>
    <dbReference type="NCBI Taxonomy" id="3218"/>
    <lineage>
        <taxon>Eukaryota</taxon>
        <taxon>Viridiplantae</taxon>
        <taxon>Streptophyta</taxon>
        <taxon>Embryophyta</taxon>
        <taxon>Bryophyta</taxon>
        <taxon>Bryophytina</taxon>
        <taxon>Bryopsida</taxon>
        <taxon>Funariidae</taxon>
        <taxon>Funariales</taxon>
        <taxon>Funariaceae</taxon>
        <taxon>Physcomitrium</taxon>
    </lineage>
</organism>
<dbReference type="GO" id="GO:0003700">
    <property type="term" value="F:DNA-binding transcription factor activity"/>
    <property type="evidence" value="ECO:0007669"/>
    <property type="project" value="InterPro"/>
</dbReference>
<evidence type="ECO:0000313" key="11">
    <source>
        <dbReference type="EMBL" id="PNR63252.1"/>
    </source>
</evidence>
<gene>
    <name evidence="12" type="primary">LOC112280747</name>
    <name evidence="11" type="ORF">PHYPA_001677</name>
</gene>
<dbReference type="EMBL" id="ABEU02000001">
    <property type="protein sequence ID" value="PNR63252.1"/>
    <property type="molecule type" value="Genomic_DNA"/>
</dbReference>
<dbReference type="PRINTS" id="PR00367">
    <property type="entry name" value="ETHRSPELEMNT"/>
</dbReference>
<dbReference type="STRING" id="3218.A0A2K1LB51"/>
<evidence type="ECO:0000256" key="3">
    <source>
        <dbReference type="ARBA" id="ARBA00023016"/>
    </source>
</evidence>
<protein>
    <recommendedName>
        <fullName evidence="10">AP2/ERF domain-containing protein</fullName>
    </recommendedName>
</protein>
<dbReference type="OrthoDB" id="10571196at2759"/>
<keyword evidence="3" id="KW-0346">Stress response</keyword>
<accession>A0A2K1LB51</accession>
<evidence type="ECO:0000313" key="13">
    <source>
        <dbReference type="Proteomes" id="UP000006727"/>
    </source>
</evidence>
<dbReference type="EnsemblPlants" id="Pp3c1_36120V3.1">
    <property type="protein sequence ID" value="PAC:32968518.CDS.1"/>
    <property type="gene ID" value="Pp3c1_36120"/>
</dbReference>
<reference evidence="12" key="3">
    <citation type="submission" date="2020-12" db="UniProtKB">
        <authorList>
            <consortium name="EnsemblPlants"/>
        </authorList>
    </citation>
    <scope>IDENTIFICATION</scope>
</reference>
<sequence>MTEIAMDTVRQQQQQPPSETSSCQPVVDRQEKAGEQAALLVTEQLEAEHDHVDASSETNSSASDVDSKSGAVTVDAKARGRKKRGAAGSSSSGTGGGQERVRKRRGGPENGLHQYRGVRQRQWGRWVAEIREPRLRTRMWLGTFSTALEAARAYDEAALVYHGPGARLNLPHETYQKPENIAPLGTHGVEYHFAHMNSNKIMGPGAATVALMGNDGGKTDNYGMRVVDTPLSRRSSSCSVESIGLPAGCNFNHDPQWWTSSGSTSLNSTLRAIPSFANAPPTASSCNDGSERFYLSQGPINLQTRPNSCELPPDRQQRRQNFAVPLEMCAGLFQSKYTGSLGLRSPNIHCELGADCPYADRPGRGLHENGIHNPSTVTYAKSSTDQTDTPFQTDQYQPTNEPARDTSREMGPAFTATPQCPDQPVTALVPPKETNTFTAPPVSDDTCQDCSSLEVAKKFEYSISEGSAENSFATEFGSFDFEPETFQSITSSVESEHDKMLSSITAASSFTDQGPPVSSETSPAILRGMDVIDEGSPSSFWRDSSTSSHRSLDAPDAYAWNNIQEQRFLLKPCPDFDDMNGCWDDVASPILAPPPPLLDLPDLPNLSFDTLTDVFCSTPKVADVDKATNIRDL</sequence>
<dbReference type="RefSeq" id="XP_024372327.1">
    <property type="nucleotide sequence ID" value="XM_024516559.2"/>
</dbReference>
<dbReference type="EnsemblPlants" id="Pp3c1_36129V3.1">
    <property type="protein sequence ID" value="PAC:32968530.CDS.1"/>
    <property type="gene ID" value="Pp3c1_36129"/>
</dbReference>
<dbReference type="Pfam" id="PF00847">
    <property type="entry name" value="AP2"/>
    <property type="match status" value="1"/>
</dbReference>
<keyword evidence="5" id="KW-0010">Activator</keyword>
<dbReference type="AlphaFoldDB" id="A0A2K1LB51"/>
<dbReference type="CDD" id="cd00018">
    <property type="entry name" value="AP2"/>
    <property type="match status" value="1"/>
</dbReference>
<feature type="compositionally biased region" description="Low complexity" evidence="9">
    <location>
        <begin position="11"/>
        <end position="25"/>
    </location>
</feature>
<dbReference type="PANTHER" id="PTHR31241">
    <property type="entry name" value="DEHYDRATION-RESPONSIVE ELEMENT-BINDING PROTEIN 2C"/>
    <property type="match status" value="1"/>
</dbReference>
<evidence type="ECO:0000259" key="10">
    <source>
        <dbReference type="PROSITE" id="PS51032"/>
    </source>
</evidence>
<dbReference type="InterPro" id="IPR036955">
    <property type="entry name" value="AP2/ERF_dom_sf"/>
</dbReference>
<feature type="region of interest" description="Disordered" evidence="9">
    <location>
        <begin position="380"/>
        <end position="424"/>
    </location>
</feature>
<dbReference type="Gene3D" id="3.30.730.10">
    <property type="entry name" value="AP2/ERF domain"/>
    <property type="match status" value="1"/>
</dbReference>
<evidence type="ECO:0000256" key="6">
    <source>
        <dbReference type="ARBA" id="ARBA00023163"/>
    </source>
</evidence>
<comment type="subcellular location">
    <subcellularLocation>
        <location evidence="1">Nucleus</location>
    </subcellularLocation>
</comment>
<dbReference type="PaxDb" id="3218-PP1S28_144V6.1"/>
<evidence type="ECO:0000256" key="4">
    <source>
        <dbReference type="ARBA" id="ARBA00023125"/>
    </source>
</evidence>
<comment type="similarity">
    <text evidence="8">Belongs to the AP2/ERF transcription factor family. ERF subfamily.</text>
</comment>
<dbReference type="PROSITE" id="PS51032">
    <property type="entry name" value="AP2_ERF"/>
    <property type="match status" value="1"/>
</dbReference>
<evidence type="ECO:0000256" key="2">
    <source>
        <dbReference type="ARBA" id="ARBA00023015"/>
    </source>
</evidence>
<feature type="compositionally biased region" description="Polar residues" evidence="9">
    <location>
        <begin position="55"/>
        <end position="64"/>
    </location>
</feature>
<dbReference type="InterPro" id="IPR016177">
    <property type="entry name" value="DNA-bd_dom_sf"/>
</dbReference>
<evidence type="ECO:0000256" key="9">
    <source>
        <dbReference type="SAM" id="MobiDB-lite"/>
    </source>
</evidence>
<dbReference type="Proteomes" id="UP000006727">
    <property type="component" value="Chromosome 1"/>
</dbReference>
<feature type="compositionally biased region" description="Low complexity" evidence="9">
    <location>
        <begin position="384"/>
        <end position="399"/>
    </location>
</feature>
<dbReference type="InterPro" id="IPR001471">
    <property type="entry name" value="AP2/ERF_dom"/>
</dbReference>
<dbReference type="GO" id="GO:0005634">
    <property type="term" value="C:nucleus"/>
    <property type="evidence" value="ECO:0007669"/>
    <property type="project" value="UniProtKB-SubCell"/>
</dbReference>
<dbReference type="FunFam" id="3.30.730.10:FF:000001">
    <property type="entry name" value="Ethylene-responsive transcription factor 2"/>
    <property type="match status" value="1"/>
</dbReference>
<reference evidence="11 13" key="2">
    <citation type="journal article" date="2018" name="Plant J.">
        <title>The Physcomitrella patens chromosome-scale assembly reveals moss genome structure and evolution.</title>
        <authorList>
            <person name="Lang D."/>
            <person name="Ullrich K.K."/>
            <person name="Murat F."/>
            <person name="Fuchs J."/>
            <person name="Jenkins J."/>
            <person name="Haas F.B."/>
            <person name="Piednoel M."/>
            <person name="Gundlach H."/>
            <person name="Van Bel M."/>
            <person name="Meyberg R."/>
            <person name="Vives C."/>
            <person name="Morata J."/>
            <person name="Symeonidi A."/>
            <person name="Hiss M."/>
            <person name="Muchero W."/>
            <person name="Kamisugi Y."/>
            <person name="Saleh O."/>
            <person name="Blanc G."/>
            <person name="Decker E.L."/>
            <person name="van Gessel N."/>
            <person name="Grimwood J."/>
            <person name="Hayes R.D."/>
            <person name="Graham S.W."/>
            <person name="Gunter L.E."/>
            <person name="McDaniel S.F."/>
            <person name="Hoernstein S.N.W."/>
            <person name="Larsson A."/>
            <person name="Li F.W."/>
            <person name="Perroud P.F."/>
            <person name="Phillips J."/>
            <person name="Ranjan P."/>
            <person name="Rokshar D.S."/>
            <person name="Rothfels C.J."/>
            <person name="Schneider L."/>
            <person name="Shu S."/>
            <person name="Stevenson D.W."/>
            <person name="Thummler F."/>
            <person name="Tillich M."/>
            <person name="Villarreal Aguilar J.C."/>
            <person name="Widiez T."/>
            <person name="Wong G.K."/>
            <person name="Wymore A."/>
            <person name="Zhang Y."/>
            <person name="Zimmer A.D."/>
            <person name="Quatrano R.S."/>
            <person name="Mayer K.F.X."/>
            <person name="Goodstein D."/>
            <person name="Casacuberta J.M."/>
            <person name="Vandepoele K."/>
            <person name="Reski R."/>
            <person name="Cuming A.C."/>
            <person name="Tuskan G.A."/>
            <person name="Maumus F."/>
            <person name="Salse J."/>
            <person name="Schmutz J."/>
            <person name="Rensing S.A."/>
        </authorList>
    </citation>
    <scope>NUCLEOTIDE SEQUENCE [LARGE SCALE GENOMIC DNA]</scope>
    <source>
        <strain evidence="12 13">cv. Gransden 2004</strain>
    </source>
</reference>
<dbReference type="PANTHER" id="PTHR31241:SF62">
    <property type="entry name" value="DEHYDRATION-RESPONSIVE ELEMENT-BINDING PROTEIN 2D"/>
    <property type="match status" value="1"/>
</dbReference>
<keyword evidence="13" id="KW-1185">Reference proteome</keyword>
<dbReference type="SMART" id="SM00380">
    <property type="entry name" value="AP2"/>
    <property type="match status" value="1"/>
</dbReference>
<feature type="domain" description="AP2/ERF" evidence="10">
    <location>
        <begin position="114"/>
        <end position="171"/>
    </location>
</feature>
<feature type="region of interest" description="Disordered" evidence="9">
    <location>
        <begin position="1"/>
        <end position="116"/>
    </location>
</feature>
<evidence type="ECO:0000256" key="7">
    <source>
        <dbReference type="ARBA" id="ARBA00023242"/>
    </source>
</evidence>
<keyword evidence="7" id="KW-0539">Nucleus</keyword>
<evidence type="ECO:0000256" key="1">
    <source>
        <dbReference type="ARBA" id="ARBA00004123"/>
    </source>
</evidence>
<keyword evidence="2" id="KW-0805">Transcription regulation</keyword>
<dbReference type="SUPFAM" id="SSF54171">
    <property type="entry name" value="DNA-binding domain"/>
    <property type="match status" value="1"/>
</dbReference>
<dbReference type="Gramene" id="Pp3c1_36129V3.1">
    <property type="protein sequence ID" value="PAC:32968530.CDS.1"/>
    <property type="gene ID" value="Pp3c1_36129"/>
</dbReference>
<proteinExistence type="inferred from homology"/>
<dbReference type="GeneID" id="112280747"/>